<evidence type="ECO:0000256" key="1">
    <source>
        <dbReference type="SAM" id="MobiDB-lite"/>
    </source>
</evidence>
<feature type="compositionally biased region" description="Low complexity" evidence="1">
    <location>
        <begin position="73"/>
        <end position="82"/>
    </location>
</feature>
<dbReference type="AlphaFoldDB" id="A0A0A9B7G0"/>
<reference evidence="2" key="2">
    <citation type="journal article" date="2015" name="Data Brief">
        <title>Shoot transcriptome of the giant reed, Arundo donax.</title>
        <authorList>
            <person name="Barrero R.A."/>
            <person name="Guerrero F.D."/>
            <person name="Moolhuijzen P."/>
            <person name="Goolsby J.A."/>
            <person name="Tidwell J."/>
            <person name="Bellgard S.E."/>
            <person name="Bellgard M.I."/>
        </authorList>
    </citation>
    <scope>NUCLEOTIDE SEQUENCE</scope>
    <source>
        <tissue evidence="2">Shoot tissue taken approximately 20 cm above the soil surface</tissue>
    </source>
</reference>
<proteinExistence type="predicted"/>
<evidence type="ECO:0000313" key="2">
    <source>
        <dbReference type="EMBL" id="JAD55232.1"/>
    </source>
</evidence>
<name>A0A0A9B7G0_ARUDO</name>
<feature type="region of interest" description="Disordered" evidence="1">
    <location>
        <begin position="63"/>
        <end position="82"/>
    </location>
</feature>
<feature type="region of interest" description="Disordered" evidence="1">
    <location>
        <begin position="92"/>
        <end position="117"/>
    </location>
</feature>
<protein>
    <submittedName>
        <fullName evidence="2">Uncharacterized protein</fullName>
    </submittedName>
</protein>
<accession>A0A0A9B7G0</accession>
<organism evidence="2">
    <name type="scientific">Arundo donax</name>
    <name type="common">Giant reed</name>
    <name type="synonym">Donax arundinaceus</name>
    <dbReference type="NCBI Taxonomy" id="35708"/>
    <lineage>
        <taxon>Eukaryota</taxon>
        <taxon>Viridiplantae</taxon>
        <taxon>Streptophyta</taxon>
        <taxon>Embryophyta</taxon>
        <taxon>Tracheophyta</taxon>
        <taxon>Spermatophyta</taxon>
        <taxon>Magnoliopsida</taxon>
        <taxon>Liliopsida</taxon>
        <taxon>Poales</taxon>
        <taxon>Poaceae</taxon>
        <taxon>PACMAD clade</taxon>
        <taxon>Arundinoideae</taxon>
        <taxon>Arundineae</taxon>
        <taxon>Arundo</taxon>
    </lineage>
</organism>
<sequence length="271" mass="28789">MYHAMKNGWFKRFCIGHSLGKKKTSPQSSPAAACLRWHCARAAAAPAAASLCGPALGPSLSPHRSLVPAARQPPATRAGMAPRAAACAHLSAPAQRRPSLHGPRPPLRTPAPRSSSTVACLRGTALGLPSRPRQPRCAAPRSGCRRAALIPCQPPLLACARRSAAACDASWHGAPRRRVLAYARRLATACDASWHSAARRRVVACARLSAPACDANCSTTHRCTLRGRRYKLQRRPLPHAPAPTSTTNALHRKRPPGLQPSTTISICGDDL</sequence>
<reference evidence="2" key="1">
    <citation type="submission" date="2014-09" db="EMBL/GenBank/DDBJ databases">
        <authorList>
            <person name="Magalhaes I.L.F."/>
            <person name="Oliveira U."/>
            <person name="Santos F.R."/>
            <person name="Vidigal T.H.D.A."/>
            <person name="Brescovit A.D."/>
            <person name="Santos A.J."/>
        </authorList>
    </citation>
    <scope>NUCLEOTIDE SEQUENCE</scope>
    <source>
        <tissue evidence="2">Shoot tissue taken approximately 20 cm above the soil surface</tissue>
    </source>
</reference>
<dbReference type="EMBL" id="GBRH01242663">
    <property type="protein sequence ID" value="JAD55232.1"/>
    <property type="molecule type" value="Transcribed_RNA"/>
</dbReference>
<feature type="region of interest" description="Disordered" evidence="1">
    <location>
        <begin position="234"/>
        <end position="261"/>
    </location>
</feature>